<evidence type="ECO:0000256" key="2">
    <source>
        <dbReference type="ARBA" id="ARBA00022771"/>
    </source>
</evidence>
<dbReference type="GO" id="GO:0008270">
    <property type="term" value="F:zinc ion binding"/>
    <property type="evidence" value="ECO:0007669"/>
    <property type="project" value="UniProtKB-KW"/>
</dbReference>
<comment type="caution">
    <text evidence="6">The sequence shown here is derived from an EMBL/GenBank/DDBJ whole genome shotgun (WGS) entry which is preliminary data.</text>
</comment>
<evidence type="ECO:0000313" key="7">
    <source>
        <dbReference type="Proteomes" id="UP000654075"/>
    </source>
</evidence>
<dbReference type="InterPro" id="IPR010666">
    <property type="entry name" value="Znf_GRF"/>
</dbReference>
<keyword evidence="7" id="KW-1185">Reference proteome</keyword>
<feature type="domain" description="GRF-type" evidence="5">
    <location>
        <begin position="46"/>
        <end position="88"/>
    </location>
</feature>
<dbReference type="AlphaFoldDB" id="A0A813FP59"/>
<proteinExistence type="predicted"/>
<gene>
    <name evidence="6" type="ORF">PGLA1383_LOCUS32019</name>
</gene>
<dbReference type="PROSITE" id="PS51999">
    <property type="entry name" value="ZF_GRF"/>
    <property type="match status" value="1"/>
</dbReference>
<name>A0A813FP59_POLGL</name>
<keyword evidence="3" id="KW-0862">Zinc</keyword>
<dbReference type="Proteomes" id="UP000654075">
    <property type="component" value="Unassembled WGS sequence"/>
</dbReference>
<evidence type="ECO:0000256" key="3">
    <source>
        <dbReference type="ARBA" id="ARBA00022833"/>
    </source>
</evidence>
<reference evidence="6" key="1">
    <citation type="submission" date="2021-02" db="EMBL/GenBank/DDBJ databases">
        <authorList>
            <person name="Dougan E. K."/>
            <person name="Rhodes N."/>
            <person name="Thang M."/>
            <person name="Chan C."/>
        </authorList>
    </citation>
    <scope>NUCLEOTIDE SEQUENCE</scope>
</reference>
<evidence type="ECO:0000256" key="4">
    <source>
        <dbReference type="PROSITE-ProRule" id="PRU01343"/>
    </source>
</evidence>
<evidence type="ECO:0000259" key="5">
    <source>
        <dbReference type="PROSITE" id="PS51999"/>
    </source>
</evidence>
<dbReference type="EMBL" id="CAJNNV010025400">
    <property type="protein sequence ID" value="CAE8614293.1"/>
    <property type="molecule type" value="Genomic_DNA"/>
</dbReference>
<keyword evidence="2 4" id="KW-0863">Zinc-finger</keyword>
<keyword evidence="1" id="KW-0479">Metal-binding</keyword>
<evidence type="ECO:0000313" key="6">
    <source>
        <dbReference type="EMBL" id="CAE8614293.1"/>
    </source>
</evidence>
<evidence type="ECO:0000256" key="1">
    <source>
        <dbReference type="ARBA" id="ARBA00022723"/>
    </source>
</evidence>
<accession>A0A813FP59</accession>
<sequence length="100" mass="11349">MFWSNHGLRGCCYKLQHGTTLNMPRTASLELQLEEASVVRGGPPLCDCGDEMVHREVCNMADPNWGRHFWKCPRRPVCCERREWDDSVPATDISCARIGG</sequence>
<organism evidence="6 7">
    <name type="scientific">Polarella glacialis</name>
    <name type="common">Dinoflagellate</name>
    <dbReference type="NCBI Taxonomy" id="89957"/>
    <lineage>
        <taxon>Eukaryota</taxon>
        <taxon>Sar</taxon>
        <taxon>Alveolata</taxon>
        <taxon>Dinophyceae</taxon>
        <taxon>Suessiales</taxon>
        <taxon>Suessiaceae</taxon>
        <taxon>Polarella</taxon>
    </lineage>
</organism>
<protein>
    <recommendedName>
        <fullName evidence="5">GRF-type domain-containing protein</fullName>
    </recommendedName>
</protein>